<dbReference type="Pfam" id="PF12505">
    <property type="entry name" value="DUF3712"/>
    <property type="match status" value="4"/>
</dbReference>
<feature type="transmembrane region" description="Helical" evidence="2">
    <location>
        <begin position="37"/>
        <end position="61"/>
    </location>
</feature>
<keyword evidence="4" id="KW-1185">Reference proteome</keyword>
<dbReference type="InterPro" id="IPR046368">
    <property type="entry name" value="Tag1"/>
</dbReference>
<dbReference type="EMBL" id="JAAAHY010000870">
    <property type="protein sequence ID" value="KAF9956028.1"/>
    <property type="molecule type" value="Genomic_DNA"/>
</dbReference>
<feature type="compositionally biased region" description="Pro residues" evidence="1">
    <location>
        <begin position="1572"/>
        <end position="1587"/>
    </location>
</feature>
<proteinExistence type="predicted"/>
<keyword evidence="2" id="KW-0472">Membrane</keyword>
<evidence type="ECO:0000313" key="3">
    <source>
        <dbReference type="EMBL" id="KAF9956028.1"/>
    </source>
</evidence>
<evidence type="ECO:0000256" key="2">
    <source>
        <dbReference type="SAM" id="Phobius"/>
    </source>
</evidence>
<feature type="region of interest" description="Disordered" evidence="1">
    <location>
        <begin position="1537"/>
        <end position="1599"/>
    </location>
</feature>
<dbReference type="PANTHER" id="PTHR35895">
    <property type="entry name" value="CHROMOSOME 16, WHOLE GENOME SHOTGUN SEQUENCE"/>
    <property type="match status" value="1"/>
</dbReference>
<gene>
    <name evidence="3" type="ORF">BGZ70_010053</name>
</gene>
<feature type="compositionally biased region" description="Low complexity" evidence="1">
    <location>
        <begin position="1537"/>
        <end position="1571"/>
    </location>
</feature>
<dbReference type="PANTHER" id="PTHR35895:SF1">
    <property type="entry name" value="LIPID-BINDING SERUM GLYCOPROTEIN C-TERMINAL DOMAIN-CONTAINING PROTEIN"/>
    <property type="match status" value="1"/>
</dbReference>
<comment type="caution">
    <text evidence="3">The sequence shown here is derived from an EMBL/GenBank/DDBJ whole genome shotgun (WGS) entry which is preliminary data.</text>
</comment>
<evidence type="ECO:0008006" key="5">
    <source>
        <dbReference type="Google" id="ProtNLM"/>
    </source>
</evidence>
<dbReference type="SUPFAM" id="SSF117070">
    <property type="entry name" value="LEA14-like"/>
    <property type="match status" value="1"/>
</dbReference>
<organism evidence="3 4">
    <name type="scientific">Mortierella alpina</name>
    <name type="common">Oleaginous fungus</name>
    <name type="synonym">Mortierella renispora</name>
    <dbReference type="NCBI Taxonomy" id="64518"/>
    <lineage>
        <taxon>Eukaryota</taxon>
        <taxon>Fungi</taxon>
        <taxon>Fungi incertae sedis</taxon>
        <taxon>Mucoromycota</taxon>
        <taxon>Mortierellomycotina</taxon>
        <taxon>Mortierellomycetes</taxon>
        <taxon>Mortierellales</taxon>
        <taxon>Mortierellaceae</taxon>
        <taxon>Mortierella</taxon>
    </lineage>
</organism>
<evidence type="ECO:0000313" key="4">
    <source>
        <dbReference type="Proteomes" id="UP000738359"/>
    </source>
</evidence>
<dbReference type="GO" id="GO:0000329">
    <property type="term" value="C:fungal-type vacuole membrane"/>
    <property type="evidence" value="ECO:0007669"/>
    <property type="project" value="InterPro"/>
</dbReference>
<sequence>MAFDIREDDEDRQHDEFDEYEDVKQPARPKFYRRRKFWICCIPTTIIGIIVAVILALYVIMPKIAQGLMNKASIEFSQIDITNPSATSMDIVMQGDMKETGPFHAEISFPGIVTVSWEGKELGTTEIPGKSEAAGGSGKLDLQSKFAVTNAANFAEFSGFMLNAESFVWHLEGKLNVKALGHTVKDLDLSKDIVVRAFNGLSGIKIEKFSLPGDDPSGKGILIEIDTTVTNPSAIQMYMGSLTLAISYKDIVMGYVTSSGLTMVRGPQILSMKGVLIPQTTPEGLAAASEMMSRYIGNVVTDTIATGFDVKPDGVTSVEWLSTAVKNLKLTVPLQSPAPLQLIKALNLGALGLVFTPPTAYSPTTTSTGVLANYTLPDGFGFKVQFTQVANSFTLIRNGVTIASVNSSYNPSTSNMAAGTMTFNLLETPLLVPDESHTSFQEFNRDLTVGSILPFQVVGQASVFANTSIGTVNLVNIPFNASTELSGLQSLANPAPTITALQVVEGTSTALTMAISVVIVNPSSISLSAGDIVLDLMYKGVRLGTVTMPQLAIVPGANTVQTTSTIDPAASPEGLELLNLYTSGAGADVSIVGTPTSTQVESLSLAFGSLNIGTQMPGLQTKLLAGASLVVLDTTLVNGLAQTVVTVNNPFVPPMTILSIDTSITYNGVSLGTVVANFPSPPVIPGTGQGTITASLAMNTNPHDLVTLIRAQAVKNGLNTDAFDGLLSMQNGGNPPASLFEGFNVADFVVKAMAGLSVDIVMTTTVKVGDYQVTMPYTQTGVPTATDQTILKLIPIVGTPIAQLLVERSKLAFDAISILSPGETAFQTDIVGAITDTGPLDAQIQFPNPVTVSYGGKAIGTMIMPTVNAIANKGAALDLKGVPFTITDLAAFTDFNVFALNNAKFEWTIATTGLVVNAMGVALPGVTMTKTVTLDGFNKLEGLQISGYNITTIDDAGLHMLISASLANPSTIGMTIPVSTFQTQFHGKVLGPAVAEGLTLIPHGSSSFALKATISSGNGDLRPLLTGIFQNALAGVATPLDAQGTGAPGVSWLDTAIKSLLLHTSLPGLVEKPIAGVTIDAMSMDFTCPTCEMAPIAVSTISAVTNLPFVNGAPIVALSQTVEILDQNDQVVGVLKTPMADAVAKGNVVTTTTPEAPLVVAAASRDVYTNFIADLNEATKYNLGLRGTTDSVLNLGALGNVTIKGIKLDVKTQLDGLQGLKNIIYRSTIDYDFITMPGYIVTSALVTINNPSKLTLNLGDLTLNVGLDYTAAEFAGLSTLRNFKLVPGDNDVVSSIAFDLSTKAGQEIPNLMLTQDVKIALWAGDKASPNPALAEGLKKLRTSLVAPGGLPAVYSAKHYSSTWKIKVLPSTLTDGLVEMTATFGNPFFGAKLFFARTNSDNDINRVRANTPTDTTPLDLFEFLPDFSYELQPNTTITKTFKMKLMQVTESMFPSLDAVVANREALQMGVVLWGMLAIGADPTERISEMSSSAVYPPEQGIIPKLETGPDFLLDYYKKGVATATPTAIASPTLTATATGDVVTPAPTPTATAEPPVVTSDVPVPTATAAPSEEPVPVPEPTSVAPPPSATEAPTEPVPSP</sequence>
<name>A0A9P6J0G2_MORAP</name>
<dbReference type="OrthoDB" id="10039566at2759"/>
<feature type="region of interest" description="Disordered" evidence="1">
    <location>
        <begin position="1"/>
        <end position="20"/>
    </location>
</feature>
<keyword evidence="2" id="KW-1133">Transmembrane helix</keyword>
<evidence type="ECO:0000256" key="1">
    <source>
        <dbReference type="SAM" id="MobiDB-lite"/>
    </source>
</evidence>
<dbReference type="InterPro" id="IPR022185">
    <property type="entry name" value="DUF3712"/>
</dbReference>
<accession>A0A9P6J0G2</accession>
<protein>
    <recommendedName>
        <fullName evidence="5">Pre-rRNA processing protein</fullName>
    </recommendedName>
</protein>
<dbReference type="Proteomes" id="UP000738359">
    <property type="component" value="Unassembled WGS sequence"/>
</dbReference>
<keyword evidence="2" id="KW-0812">Transmembrane</keyword>
<reference evidence="3" key="1">
    <citation type="journal article" date="2020" name="Fungal Divers.">
        <title>Resolving the Mortierellaceae phylogeny through synthesis of multi-gene phylogenetics and phylogenomics.</title>
        <authorList>
            <person name="Vandepol N."/>
            <person name="Liber J."/>
            <person name="Desiro A."/>
            <person name="Na H."/>
            <person name="Kennedy M."/>
            <person name="Barry K."/>
            <person name="Grigoriev I.V."/>
            <person name="Miller A.N."/>
            <person name="O'Donnell K."/>
            <person name="Stajich J.E."/>
            <person name="Bonito G."/>
        </authorList>
    </citation>
    <scope>NUCLEOTIDE SEQUENCE</scope>
    <source>
        <strain evidence="3">CK1249</strain>
    </source>
</reference>